<dbReference type="KEGG" id="cci:CC1G_03998"/>
<sequence>MADTFNISPDDFQEILDYCDGRLEFSSKFIYLRRDQITEHEWNRLPVQVQVADSPIVRLAAYHWP</sequence>
<dbReference type="RefSeq" id="XP_001831107.2">
    <property type="nucleotide sequence ID" value="XM_001831055.2"/>
</dbReference>
<evidence type="ECO:0000313" key="2">
    <source>
        <dbReference type="Proteomes" id="UP000001861"/>
    </source>
</evidence>
<accession>A8N8F1</accession>
<name>A8N8F1_COPC7</name>
<dbReference type="InParanoid" id="A8N8F1"/>
<protein>
    <submittedName>
        <fullName evidence="1">Uncharacterized protein</fullName>
    </submittedName>
</protein>
<proteinExistence type="predicted"/>
<reference evidence="1 2" key="1">
    <citation type="journal article" date="2010" name="Proc. Natl. Acad. Sci. U.S.A.">
        <title>Insights into evolution of multicellular fungi from the assembled chromosomes of the mushroom Coprinopsis cinerea (Coprinus cinereus).</title>
        <authorList>
            <person name="Stajich J.E."/>
            <person name="Wilke S.K."/>
            <person name="Ahren D."/>
            <person name="Au C.H."/>
            <person name="Birren B.W."/>
            <person name="Borodovsky M."/>
            <person name="Burns C."/>
            <person name="Canback B."/>
            <person name="Casselton L.A."/>
            <person name="Cheng C.K."/>
            <person name="Deng J."/>
            <person name="Dietrich F.S."/>
            <person name="Fargo D.C."/>
            <person name="Farman M.L."/>
            <person name="Gathman A.C."/>
            <person name="Goldberg J."/>
            <person name="Guigo R."/>
            <person name="Hoegger P.J."/>
            <person name="Hooker J.B."/>
            <person name="Huggins A."/>
            <person name="James T.Y."/>
            <person name="Kamada T."/>
            <person name="Kilaru S."/>
            <person name="Kodira C."/>
            <person name="Kues U."/>
            <person name="Kupfer D."/>
            <person name="Kwan H.S."/>
            <person name="Lomsadze A."/>
            <person name="Li W."/>
            <person name="Lilly W.W."/>
            <person name="Ma L.J."/>
            <person name="Mackey A.J."/>
            <person name="Manning G."/>
            <person name="Martin F."/>
            <person name="Muraguchi H."/>
            <person name="Natvig D.O."/>
            <person name="Palmerini H."/>
            <person name="Ramesh M.A."/>
            <person name="Rehmeyer C.J."/>
            <person name="Roe B.A."/>
            <person name="Shenoy N."/>
            <person name="Stanke M."/>
            <person name="Ter-Hovhannisyan V."/>
            <person name="Tunlid A."/>
            <person name="Velagapudi R."/>
            <person name="Vision T.J."/>
            <person name="Zeng Q."/>
            <person name="Zolan M.E."/>
            <person name="Pukkila P.J."/>
        </authorList>
    </citation>
    <scope>NUCLEOTIDE SEQUENCE [LARGE SCALE GENOMIC DNA]</scope>
    <source>
        <strain evidence="2">Okayama-7 / 130 / ATCC MYA-4618 / FGSC 9003</strain>
    </source>
</reference>
<dbReference type="HOGENOM" id="CLU_2849605_0_0_1"/>
<dbReference type="Proteomes" id="UP000001861">
    <property type="component" value="Unassembled WGS sequence"/>
</dbReference>
<comment type="caution">
    <text evidence="1">The sequence shown here is derived from an EMBL/GenBank/DDBJ whole genome shotgun (WGS) entry which is preliminary data.</text>
</comment>
<dbReference type="VEuPathDB" id="FungiDB:CC1G_03998"/>
<dbReference type="GeneID" id="6007568"/>
<gene>
    <name evidence="1" type="ORF">CC1G_03998</name>
</gene>
<keyword evidence="2" id="KW-1185">Reference proteome</keyword>
<dbReference type="EMBL" id="AACS02000007">
    <property type="protein sequence ID" value="EAU90729.2"/>
    <property type="molecule type" value="Genomic_DNA"/>
</dbReference>
<evidence type="ECO:0000313" key="1">
    <source>
        <dbReference type="EMBL" id="EAU90729.2"/>
    </source>
</evidence>
<dbReference type="AlphaFoldDB" id="A8N8F1"/>
<organism evidence="1 2">
    <name type="scientific">Coprinopsis cinerea (strain Okayama-7 / 130 / ATCC MYA-4618 / FGSC 9003)</name>
    <name type="common">Inky cap fungus</name>
    <name type="synonym">Hormographiella aspergillata</name>
    <dbReference type="NCBI Taxonomy" id="240176"/>
    <lineage>
        <taxon>Eukaryota</taxon>
        <taxon>Fungi</taxon>
        <taxon>Dikarya</taxon>
        <taxon>Basidiomycota</taxon>
        <taxon>Agaricomycotina</taxon>
        <taxon>Agaricomycetes</taxon>
        <taxon>Agaricomycetidae</taxon>
        <taxon>Agaricales</taxon>
        <taxon>Agaricineae</taxon>
        <taxon>Psathyrellaceae</taxon>
        <taxon>Coprinopsis</taxon>
    </lineage>
</organism>